<feature type="compositionally biased region" description="Polar residues" evidence="1">
    <location>
        <begin position="243"/>
        <end position="254"/>
    </location>
</feature>
<dbReference type="Proteomes" id="UP001383192">
    <property type="component" value="Unassembled WGS sequence"/>
</dbReference>
<protein>
    <recommendedName>
        <fullName evidence="4">Zn(2)-C6 fungal-type domain-containing protein</fullName>
    </recommendedName>
</protein>
<feature type="compositionally biased region" description="Polar residues" evidence="1">
    <location>
        <begin position="276"/>
        <end position="288"/>
    </location>
</feature>
<name>A0AAW0BP57_9AGAR</name>
<proteinExistence type="predicted"/>
<comment type="caution">
    <text evidence="2">The sequence shown here is derived from an EMBL/GenBank/DDBJ whole genome shotgun (WGS) entry which is preliminary data.</text>
</comment>
<evidence type="ECO:0000256" key="1">
    <source>
        <dbReference type="SAM" id="MobiDB-lite"/>
    </source>
</evidence>
<feature type="region of interest" description="Disordered" evidence="1">
    <location>
        <begin position="112"/>
        <end position="331"/>
    </location>
</feature>
<feature type="compositionally biased region" description="Basic and acidic residues" evidence="1">
    <location>
        <begin position="112"/>
        <end position="121"/>
    </location>
</feature>
<evidence type="ECO:0000313" key="2">
    <source>
        <dbReference type="EMBL" id="KAK7028888.1"/>
    </source>
</evidence>
<evidence type="ECO:0008006" key="4">
    <source>
        <dbReference type="Google" id="ProtNLM"/>
    </source>
</evidence>
<feature type="compositionally biased region" description="Polar residues" evidence="1">
    <location>
        <begin position="137"/>
        <end position="151"/>
    </location>
</feature>
<reference evidence="2 3" key="1">
    <citation type="submission" date="2024-01" db="EMBL/GenBank/DDBJ databases">
        <title>A draft genome for a cacao thread blight-causing isolate of Paramarasmius palmivorus.</title>
        <authorList>
            <person name="Baruah I.K."/>
            <person name="Bukari Y."/>
            <person name="Amoako-Attah I."/>
            <person name="Meinhardt L.W."/>
            <person name="Bailey B.A."/>
            <person name="Cohen S.P."/>
        </authorList>
    </citation>
    <scope>NUCLEOTIDE SEQUENCE [LARGE SCALE GENOMIC DNA]</scope>
    <source>
        <strain evidence="2 3">GH-12</strain>
    </source>
</reference>
<gene>
    <name evidence="2" type="ORF">VNI00_014812</name>
</gene>
<dbReference type="EMBL" id="JAYKXP010000087">
    <property type="protein sequence ID" value="KAK7028888.1"/>
    <property type="molecule type" value="Genomic_DNA"/>
</dbReference>
<organism evidence="2 3">
    <name type="scientific">Paramarasmius palmivorus</name>
    <dbReference type="NCBI Taxonomy" id="297713"/>
    <lineage>
        <taxon>Eukaryota</taxon>
        <taxon>Fungi</taxon>
        <taxon>Dikarya</taxon>
        <taxon>Basidiomycota</taxon>
        <taxon>Agaricomycotina</taxon>
        <taxon>Agaricomycetes</taxon>
        <taxon>Agaricomycetidae</taxon>
        <taxon>Agaricales</taxon>
        <taxon>Marasmiineae</taxon>
        <taxon>Marasmiaceae</taxon>
        <taxon>Paramarasmius</taxon>
    </lineage>
</organism>
<sequence>MASPSKTITAKQKAQFKELYPKRDLNHASQWLKLNASKTCRACKASGTKCVMPEGGTATRCVPCGSSKRTPCSKTILERKARILAAMNLTHAEYDCLDEWYNESVLIPRAEARKEQRRNEKGPSSSQVNKNHKNNKNTRLSSERSTSPSNHPNHKRKPSASPEPHAKRIKTVVPESESEEEIVTRRRPQKNVTVEVPPVLQTSKKPRENLDSDQPTDHETDQDDITPNDAPMAEGLRGISPASVHSDTMPTRQTVTEHESLRSCKPTKQPRKLTLNWPSTPPNAQSNVRRPLSPPERRHPRKSARRSPSKSVTPPASIHSMPKRQAEYKTD</sequence>
<keyword evidence="3" id="KW-1185">Reference proteome</keyword>
<dbReference type="AlphaFoldDB" id="A0AAW0BP57"/>
<feature type="compositionally biased region" description="Basic residues" evidence="1">
    <location>
        <begin position="298"/>
        <end position="308"/>
    </location>
</feature>
<accession>A0AAW0BP57</accession>
<evidence type="ECO:0000313" key="3">
    <source>
        <dbReference type="Proteomes" id="UP001383192"/>
    </source>
</evidence>
<feature type="compositionally biased region" description="Basic and acidic residues" evidence="1">
    <location>
        <begin position="205"/>
        <end position="219"/>
    </location>
</feature>